<evidence type="ECO:0000256" key="1">
    <source>
        <dbReference type="ARBA" id="ARBA00022618"/>
    </source>
</evidence>
<dbReference type="KEGG" id="mana:MAMMFC1_03389"/>
<dbReference type="OrthoDB" id="9815206at2"/>
<comment type="subunit">
    <text evidence="5">Homodimer. Interacts with FtsZ.</text>
</comment>
<dbReference type="Proteomes" id="UP000276437">
    <property type="component" value="Chromosome"/>
</dbReference>
<dbReference type="InterPro" id="IPR023052">
    <property type="entry name" value="Cell_div_SepF"/>
</dbReference>
<dbReference type="Pfam" id="PF04472">
    <property type="entry name" value="SepF"/>
    <property type="match status" value="1"/>
</dbReference>
<keyword evidence="1 5" id="KW-0132">Cell division</keyword>
<accession>A0A348ANP6</accession>
<dbReference type="Gene3D" id="3.30.110.150">
    <property type="entry name" value="SepF-like protein"/>
    <property type="match status" value="1"/>
</dbReference>
<protein>
    <recommendedName>
        <fullName evidence="5">Cell division protein SepF</fullName>
    </recommendedName>
</protein>
<keyword evidence="2 5" id="KW-0717">Septation</keyword>
<gene>
    <name evidence="6" type="primary">sepF_1</name>
    <name evidence="5" type="synonym">sepF</name>
    <name evidence="6" type="ORF">MAMMFC1_03389</name>
</gene>
<dbReference type="HAMAP" id="MF_01197">
    <property type="entry name" value="SepF"/>
    <property type="match status" value="1"/>
</dbReference>
<evidence type="ECO:0000313" key="7">
    <source>
        <dbReference type="Proteomes" id="UP000276437"/>
    </source>
</evidence>
<evidence type="ECO:0000256" key="3">
    <source>
        <dbReference type="ARBA" id="ARBA00023306"/>
    </source>
</evidence>
<proteinExistence type="inferred from homology"/>
<evidence type="ECO:0000256" key="2">
    <source>
        <dbReference type="ARBA" id="ARBA00023210"/>
    </source>
</evidence>
<keyword evidence="5" id="KW-0963">Cytoplasm</keyword>
<comment type="function">
    <text evidence="4 5">Cell division protein that is part of the divisome complex and is recruited early to the Z-ring. Probably stimulates Z-ring formation, perhaps through the cross-linking of FtsZ protofilaments. Its function overlaps with FtsA.</text>
</comment>
<evidence type="ECO:0000256" key="4">
    <source>
        <dbReference type="ARBA" id="ARBA00044936"/>
    </source>
</evidence>
<dbReference type="GO" id="GO:0000917">
    <property type="term" value="P:division septum assembly"/>
    <property type="evidence" value="ECO:0007669"/>
    <property type="project" value="UniProtKB-KW"/>
</dbReference>
<organism evidence="6 7">
    <name type="scientific">Methylomusa anaerophila</name>
    <dbReference type="NCBI Taxonomy" id="1930071"/>
    <lineage>
        <taxon>Bacteria</taxon>
        <taxon>Bacillati</taxon>
        <taxon>Bacillota</taxon>
        <taxon>Negativicutes</taxon>
        <taxon>Selenomonadales</taxon>
        <taxon>Sporomusaceae</taxon>
        <taxon>Methylomusa</taxon>
    </lineage>
</organism>
<evidence type="ECO:0000313" key="6">
    <source>
        <dbReference type="EMBL" id="BBB92694.1"/>
    </source>
</evidence>
<dbReference type="GO" id="GO:0005737">
    <property type="term" value="C:cytoplasm"/>
    <property type="evidence" value="ECO:0007669"/>
    <property type="project" value="UniProtKB-SubCell"/>
</dbReference>
<comment type="similarity">
    <text evidence="5">Belongs to the SepF family.</text>
</comment>
<dbReference type="InterPro" id="IPR007561">
    <property type="entry name" value="Cell_div_SepF/SepF-rel"/>
</dbReference>
<comment type="subcellular location">
    <subcellularLocation>
        <location evidence="5">Cytoplasm</location>
    </subcellularLocation>
    <text evidence="5">Localizes to the division site, in a FtsZ-dependent manner.</text>
</comment>
<reference evidence="6 7" key="1">
    <citation type="journal article" date="2018" name="Int. J. Syst. Evol. Microbiol.">
        <title>Methylomusa anaerophila gen. nov., sp. nov., an anaerobic methanol-utilizing bacterium isolated from a microbial fuel cell.</title>
        <authorList>
            <person name="Amano N."/>
            <person name="Yamamuro A."/>
            <person name="Miyahara M."/>
            <person name="Kouzuma A."/>
            <person name="Abe T."/>
            <person name="Watanabe K."/>
        </authorList>
    </citation>
    <scope>NUCLEOTIDE SEQUENCE [LARGE SCALE GENOMIC DNA]</scope>
    <source>
        <strain evidence="6 7">MMFC1</strain>
    </source>
</reference>
<dbReference type="InterPro" id="IPR038594">
    <property type="entry name" value="SepF-like_sf"/>
</dbReference>
<dbReference type="RefSeq" id="WP_126309629.1">
    <property type="nucleotide sequence ID" value="NZ_AP018449.1"/>
</dbReference>
<sequence length="144" mass="16330">MAFSLIDKLTNFLMPLEETATEPESSTAMNGRENIQEATERKHHLRVHTAAVLKIFVDVPTCFDDVQLYADHLKSNAAIVVNYHQVDSETQQRISDFLNGVCYILGGMVQRVSEQVVIYAYANIEIDKKIYAYSVPTYVRVKGE</sequence>
<dbReference type="PANTHER" id="PTHR35798:SF1">
    <property type="entry name" value="CELL DIVISION PROTEIN SEPF"/>
    <property type="match status" value="1"/>
</dbReference>
<dbReference type="PANTHER" id="PTHR35798">
    <property type="entry name" value="CELL DIVISION PROTEIN SEPF"/>
    <property type="match status" value="1"/>
</dbReference>
<dbReference type="EMBL" id="AP018449">
    <property type="protein sequence ID" value="BBB92694.1"/>
    <property type="molecule type" value="Genomic_DNA"/>
</dbReference>
<dbReference type="AlphaFoldDB" id="A0A348ANP6"/>
<keyword evidence="7" id="KW-1185">Reference proteome</keyword>
<keyword evidence="3 5" id="KW-0131">Cell cycle</keyword>
<name>A0A348ANP6_9FIRM</name>
<dbReference type="GO" id="GO:0043093">
    <property type="term" value="P:FtsZ-dependent cytokinesis"/>
    <property type="evidence" value="ECO:0007669"/>
    <property type="project" value="UniProtKB-UniRule"/>
</dbReference>
<evidence type="ECO:0000256" key="5">
    <source>
        <dbReference type="HAMAP-Rule" id="MF_01197"/>
    </source>
</evidence>